<evidence type="ECO:0008006" key="6">
    <source>
        <dbReference type="Google" id="ProtNLM"/>
    </source>
</evidence>
<dbReference type="EMBL" id="JAUSTF010000002">
    <property type="protein sequence ID" value="MDQ0180177.1"/>
    <property type="molecule type" value="Genomic_DNA"/>
</dbReference>
<evidence type="ECO:0000313" key="2">
    <source>
        <dbReference type="EMBL" id="MDP9903170.1"/>
    </source>
</evidence>
<dbReference type="PROSITE" id="PS51257">
    <property type="entry name" value="PROKAR_LIPOPROTEIN"/>
    <property type="match status" value="1"/>
</dbReference>
<dbReference type="SUPFAM" id="SSF140990">
    <property type="entry name" value="FtsH protease domain-like"/>
    <property type="match status" value="1"/>
</dbReference>
<dbReference type="GO" id="GO:0005524">
    <property type="term" value="F:ATP binding"/>
    <property type="evidence" value="ECO:0007669"/>
    <property type="project" value="InterPro"/>
</dbReference>
<keyword evidence="1" id="KW-0472">Membrane</keyword>
<feature type="transmembrane region" description="Helical" evidence="1">
    <location>
        <begin position="59"/>
        <end position="78"/>
    </location>
</feature>
<sequence>MKKTIGFRRHPAFLGAARVTGLTIVAVGLLACLVCLWNASSHLALDGLTAITSDSSKAITIVVGILAVVIGSIATKAYTRALMRLIRSIVGTFKHLDTRETRVISALPPLRSEDRDLARIYGDPAVRDALSALPEAASKDEKIALLEQLEPNQFKILSREQRALHEAEHAVVAHALGQIVISANIKISGDTGGMIIFRSRKLTPEDRLRIRIAISVAPVASALRAGDLDGHSNDLFKATRDAQALSLLLATSSRNTAAQQSVDSMIRSAAVIAEDILDLQRNAVEEIKEQLLEHEHLEGREVARIITQLTPLSPGR</sequence>
<feature type="transmembrane region" description="Helical" evidence="1">
    <location>
        <begin position="12"/>
        <end position="39"/>
    </location>
</feature>
<dbReference type="GO" id="GO:0006508">
    <property type="term" value="P:proteolysis"/>
    <property type="evidence" value="ECO:0007669"/>
    <property type="project" value="InterPro"/>
</dbReference>
<keyword evidence="4" id="KW-1185">Reference proteome</keyword>
<gene>
    <name evidence="2" type="ORF">J2S90_000110</name>
    <name evidence="3" type="ORF">J2S93_001593</name>
</gene>
<evidence type="ECO:0000256" key="1">
    <source>
        <dbReference type="SAM" id="Phobius"/>
    </source>
</evidence>
<dbReference type="GO" id="GO:0004222">
    <property type="term" value="F:metalloendopeptidase activity"/>
    <property type="evidence" value="ECO:0007669"/>
    <property type="project" value="InterPro"/>
</dbReference>
<dbReference type="Gene3D" id="1.20.58.760">
    <property type="entry name" value="Peptidase M41"/>
    <property type="match status" value="1"/>
</dbReference>
<dbReference type="RefSeq" id="WP_306958793.1">
    <property type="nucleotide sequence ID" value="NZ_JAUSRG010000001.1"/>
</dbReference>
<dbReference type="InterPro" id="IPR037219">
    <property type="entry name" value="Peptidase_M41-like"/>
</dbReference>
<protein>
    <recommendedName>
        <fullName evidence="6">Peptidase M41 domain-containing protein</fullName>
    </recommendedName>
</protein>
<reference evidence="2 4" key="1">
    <citation type="submission" date="2023-07" db="EMBL/GenBank/DDBJ databases">
        <title>Sorghum-associated microbial communities from plants grown in Nebraska, USA.</title>
        <authorList>
            <person name="Schachtman D."/>
        </authorList>
    </citation>
    <scope>NUCLEOTIDE SEQUENCE</scope>
    <source>
        <strain evidence="2">DS1006</strain>
        <strain evidence="3 4">DS1016</strain>
    </source>
</reference>
<name>A0AAW8D645_9MICC</name>
<dbReference type="Proteomes" id="UP001230951">
    <property type="component" value="Unassembled WGS sequence"/>
</dbReference>
<dbReference type="GO" id="GO:0004176">
    <property type="term" value="F:ATP-dependent peptidase activity"/>
    <property type="evidence" value="ECO:0007669"/>
    <property type="project" value="InterPro"/>
</dbReference>
<comment type="caution">
    <text evidence="2">The sequence shown here is derived from an EMBL/GenBank/DDBJ whole genome shotgun (WGS) entry which is preliminary data.</text>
</comment>
<evidence type="ECO:0000313" key="3">
    <source>
        <dbReference type="EMBL" id="MDQ0180177.1"/>
    </source>
</evidence>
<dbReference type="Proteomes" id="UP001242995">
    <property type="component" value="Unassembled WGS sequence"/>
</dbReference>
<accession>A0AAW8D645</accession>
<dbReference type="AlphaFoldDB" id="A0AAW8D645"/>
<dbReference type="EMBL" id="JAUSRG010000001">
    <property type="protein sequence ID" value="MDP9903170.1"/>
    <property type="molecule type" value="Genomic_DNA"/>
</dbReference>
<proteinExistence type="predicted"/>
<organism evidence="2 5">
    <name type="scientific">Arthrobacter bambusae</name>
    <dbReference type="NCBI Taxonomy" id="1338426"/>
    <lineage>
        <taxon>Bacteria</taxon>
        <taxon>Bacillati</taxon>
        <taxon>Actinomycetota</taxon>
        <taxon>Actinomycetes</taxon>
        <taxon>Micrococcales</taxon>
        <taxon>Micrococcaceae</taxon>
        <taxon>Arthrobacter</taxon>
    </lineage>
</organism>
<keyword evidence="1" id="KW-0812">Transmembrane</keyword>
<evidence type="ECO:0000313" key="5">
    <source>
        <dbReference type="Proteomes" id="UP001242995"/>
    </source>
</evidence>
<keyword evidence="1" id="KW-1133">Transmembrane helix</keyword>
<evidence type="ECO:0000313" key="4">
    <source>
        <dbReference type="Proteomes" id="UP001230951"/>
    </source>
</evidence>